<comment type="caution">
    <text evidence="3">The sequence shown here is derived from an EMBL/GenBank/DDBJ whole genome shotgun (WGS) entry which is preliminary data.</text>
</comment>
<proteinExistence type="predicted"/>
<dbReference type="InterPro" id="IPR019734">
    <property type="entry name" value="TPR_rpt"/>
</dbReference>
<protein>
    <submittedName>
        <fullName evidence="3">Glycosyl transferase family 2</fullName>
    </submittedName>
</protein>
<dbReference type="InterPro" id="IPR029044">
    <property type="entry name" value="Nucleotide-diphossugar_trans"/>
</dbReference>
<dbReference type="Gene3D" id="3.90.550.10">
    <property type="entry name" value="Spore Coat Polysaccharide Biosynthesis Protein SpsA, Chain A"/>
    <property type="match status" value="1"/>
</dbReference>
<dbReference type="SUPFAM" id="SSF53448">
    <property type="entry name" value="Nucleotide-diphospho-sugar transferases"/>
    <property type="match status" value="1"/>
</dbReference>
<dbReference type="PROSITE" id="PS50005">
    <property type="entry name" value="TPR"/>
    <property type="match status" value="1"/>
</dbReference>
<evidence type="ECO:0000259" key="2">
    <source>
        <dbReference type="Pfam" id="PF00535"/>
    </source>
</evidence>
<dbReference type="InterPro" id="IPR011990">
    <property type="entry name" value="TPR-like_helical_dom_sf"/>
</dbReference>
<dbReference type="Gene3D" id="1.25.40.10">
    <property type="entry name" value="Tetratricopeptide repeat domain"/>
    <property type="match status" value="1"/>
</dbReference>
<organism evidence="3 4">
    <name type="scientific">Sulfobacillus acidophilus</name>
    <dbReference type="NCBI Taxonomy" id="53633"/>
    <lineage>
        <taxon>Bacteria</taxon>
        <taxon>Bacillati</taxon>
        <taxon>Bacillota</taxon>
        <taxon>Clostridia</taxon>
        <taxon>Eubacteriales</taxon>
        <taxon>Clostridiales Family XVII. Incertae Sedis</taxon>
        <taxon>Sulfobacillus</taxon>
    </lineage>
</organism>
<gene>
    <name evidence="3" type="ORF">C7B45_04370</name>
</gene>
<dbReference type="GO" id="GO:0016740">
    <property type="term" value="F:transferase activity"/>
    <property type="evidence" value="ECO:0007669"/>
    <property type="project" value="UniProtKB-KW"/>
</dbReference>
<dbReference type="Pfam" id="PF00535">
    <property type="entry name" value="Glycos_transf_2"/>
    <property type="match status" value="1"/>
</dbReference>
<reference evidence="3 4" key="1">
    <citation type="journal article" date="2014" name="BMC Genomics">
        <title>Comparison of environmental and isolate Sulfobacillus genomes reveals diverse carbon, sulfur, nitrogen, and hydrogen metabolisms.</title>
        <authorList>
            <person name="Justice N.B."/>
            <person name="Norman A."/>
            <person name="Brown C.T."/>
            <person name="Singh A."/>
            <person name="Thomas B.C."/>
            <person name="Banfield J.F."/>
        </authorList>
    </citation>
    <scope>NUCLEOTIDE SEQUENCE [LARGE SCALE GENOMIC DNA]</scope>
    <source>
        <strain evidence="3">AMDSBA3</strain>
    </source>
</reference>
<keyword evidence="1" id="KW-0802">TPR repeat</keyword>
<dbReference type="CDD" id="cd02511">
    <property type="entry name" value="Beta4Glucosyltransferase"/>
    <property type="match status" value="1"/>
</dbReference>
<feature type="repeat" description="TPR" evidence="1">
    <location>
        <begin position="271"/>
        <end position="304"/>
    </location>
</feature>
<name>A0A2T2WLA4_9FIRM</name>
<dbReference type="EMBL" id="PXYV01000009">
    <property type="protein sequence ID" value="PSR23018.1"/>
    <property type="molecule type" value="Genomic_DNA"/>
</dbReference>
<keyword evidence="3" id="KW-0808">Transferase</keyword>
<sequence>MNGQLTVSMIVKDEERFLPQCLASVRGVADEILVVDTGSADHTVDIARSFGAQVVEIAWPNDFSKARNVGLDLVKTPWVLILDADEELVSDDASTLQQAIEHPFADAYNLRIVSLMDRAEDISESYVTRLFRSHPKIRFTGAVHEQVFPAVQGLGMAIRPLDVRLLHKGYLAAVVRGKDKGRRNLQLIQSQLNNKSDDAYMQWQLAQTLLGNGEAQLSQAAARKALSLIPVEHPLWVLAQYTYARTLEFGGQPKRALRVLREGQVAFPAYTDFYYLQGCIQMRLEQWEQAEKSFRKCLELGEPKGFLMTETGIGGFKSLYRLSQVLHAQNRPQEALATLLVALGKNPPFREGWQGMFTILVGSNIHAVLDAVLLSLPLDTVINTISQWQNRNSNEENLLLAAQERWRANQQNSTT</sequence>
<dbReference type="Pfam" id="PF13181">
    <property type="entry name" value="TPR_8"/>
    <property type="match status" value="1"/>
</dbReference>
<dbReference type="AlphaFoldDB" id="A0A2T2WLA4"/>
<dbReference type="PANTHER" id="PTHR43630">
    <property type="entry name" value="POLY-BETA-1,6-N-ACETYL-D-GLUCOSAMINE SYNTHASE"/>
    <property type="match status" value="1"/>
</dbReference>
<evidence type="ECO:0000256" key="1">
    <source>
        <dbReference type="PROSITE-ProRule" id="PRU00339"/>
    </source>
</evidence>
<evidence type="ECO:0000313" key="3">
    <source>
        <dbReference type="EMBL" id="PSR23018.1"/>
    </source>
</evidence>
<dbReference type="PANTHER" id="PTHR43630:SF2">
    <property type="entry name" value="GLYCOSYLTRANSFERASE"/>
    <property type="match status" value="1"/>
</dbReference>
<accession>A0A2T2WLA4</accession>
<dbReference type="Proteomes" id="UP000241848">
    <property type="component" value="Unassembled WGS sequence"/>
</dbReference>
<dbReference type="SUPFAM" id="SSF48452">
    <property type="entry name" value="TPR-like"/>
    <property type="match status" value="1"/>
</dbReference>
<evidence type="ECO:0000313" key="4">
    <source>
        <dbReference type="Proteomes" id="UP000241848"/>
    </source>
</evidence>
<dbReference type="SMART" id="SM00028">
    <property type="entry name" value="TPR"/>
    <property type="match status" value="2"/>
</dbReference>
<dbReference type="InterPro" id="IPR001173">
    <property type="entry name" value="Glyco_trans_2-like"/>
</dbReference>
<feature type="domain" description="Glycosyltransferase 2-like" evidence="2">
    <location>
        <begin position="7"/>
        <end position="110"/>
    </location>
</feature>